<reference evidence="1 2" key="1">
    <citation type="submission" date="2021-03" db="EMBL/GenBank/DDBJ databases">
        <title>Sequencing the genomes of 1000 actinobacteria strains.</title>
        <authorList>
            <person name="Klenk H.-P."/>
        </authorList>
    </citation>
    <scope>NUCLEOTIDE SEQUENCE [LARGE SCALE GENOMIC DNA]</scope>
    <source>
        <strain evidence="1 2">DSM 12936</strain>
    </source>
</reference>
<organism evidence="1 2">
    <name type="scientific">Microlunatus capsulatus</name>
    <dbReference type="NCBI Taxonomy" id="99117"/>
    <lineage>
        <taxon>Bacteria</taxon>
        <taxon>Bacillati</taxon>
        <taxon>Actinomycetota</taxon>
        <taxon>Actinomycetes</taxon>
        <taxon>Propionibacteriales</taxon>
        <taxon>Propionibacteriaceae</taxon>
        <taxon>Microlunatus</taxon>
    </lineage>
</organism>
<proteinExistence type="predicted"/>
<dbReference type="InterPro" id="IPR011659">
    <property type="entry name" value="WD40"/>
</dbReference>
<evidence type="ECO:0000313" key="2">
    <source>
        <dbReference type="Proteomes" id="UP000758168"/>
    </source>
</evidence>
<dbReference type="InterPro" id="IPR011042">
    <property type="entry name" value="6-blade_b-propeller_TolB-like"/>
</dbReference>
<gene>
    <name evidence="1" type="ORF">JOF54_000438</name>
</gene>
<dbReference type="SUPFAM" id="SSF82171">
    <property type="entry name" value="DPP6 N-terminal domain-like"/>
    <property type="match status" value="1"/>
</dbReference>
<protein>
    <recommendedName>
        <fullName evidence="3">WD40-like Beta Propeller Repeat</fullName>
    </recommendedName>
</protein>
<comment type="caution">
    <text evidence="1">The sequence shown here is derived from an EMBL/GenBank/DDBJ whole genome shotgun (WGS) entry which is preliminary data.</text>
</comment>
<accession>A0ABS4Z389</accession>
<dbReference type="Gene3D" id="2.120.10.30">
    <property type="entry name" value="TolB, C-terminal domain"/>
    <property type="match status" value="1"/>
</dbReference>
<evidence type="ECO:0000313" key="1">
    <source>
        <dbReference type="EMBL" id="MBP2415516.1"/>
    </source>
</evidence>
<name>A0ABS4Z389_9ACTN</name>
<dbReference type="RefSeq" id="WP_210052584.1">
    <property type="nucleotide sequence ID" value="NZ_BAAAMH010000022.1"/>
</dbReference>
<keyword evidence="2" id="KW-1185">Reference proteome</keyword>
<evidence type="ECO:0008006" key="3">
    <source>
        <dbReference type="Google" id="ProtNLM"/>
    </source>
</evidence>
<sequence length="324" mass="33609">MSTLSTRGRVLVAGSSALVLLAAAVLWALTRSAPEVAVDPAVTLTTPGVVVRDTTTGRLAVVRPDGSRGQTAAGCSRVHAAGGRAVCLRPDPASPATFVLDVLGADLAVQRTLPVNGVPTRARISADGRVVAWTVFVSGDSYTSSGFSTRSGILDLETGVLTTSLEDFSLTDDEGRARKPPVDANFWGVSFADDDNTFYATMATGSHFYLVQGDFAGETVTVLADGVECPSLSPDGTRLVYKHRLPDLTWRLEVYDLGSGRRTPLAETADVDDQGSWLDDATIAYGRLDPATGAVGVWTVPADGSGAPALLAADAESPSGRVGG</sequence>
<dbReference type="Proteomes" id="UP000758168">
    <property type="component" value="Unassembled WGS sequence"/>
</dbReference>
<dbReference type="EMBL" id="JAGIOB010000001">
    <property type="protein sequence ID" value="MBP2415516.1"/>
    <property type="molecule type" value="Genomic_DNA"/>
</dbReference>
<dbReference type="Pfam" id="PF07676">
    <property type="entry name" value="PD40"/>
    <property type="match status" value="1"/>
</dbReference>